<evidence type="ECO:0000313" key="2">
    <source>
        <dbReference type="EMBL" id="KAK9945277.1"/>
    </source>
</evidence>
<comment type="caution">
    <text evidence="2">The sequence shown here is derived from an EMBL/GenBank/DDBJ whole genome shotgun (WGS) entry which is preliminary data.</text>
</comment>
<accession>A0AAW1Y952</accession>
<keyword evidence="3" id="KW-1185">Reference proteome</keyword>
<feature type="compositionally biased region" description="Basic and acidic residues" evidence="1">
    <location>
        <begin position="140"/>
        <end position="150"/>
    </location>
</feature>
<gene>
    <name evidence="2" type="ORF">M0R45_010799</name>
</gene>
<dbReference type="AlphaFoldDB" id="A0AAW1Y952"/>
<evidence type="ECO:0000313" key="3">
    <source>
        <dbReference type="Proteomes" id="UP001457282"/>
    </source>
</evidence>
<name>A0AAW1Y952_RUBAR</name>
<evidence type="ECO:0000256" key="1">
    <source>
        <dbReference type="SAM" id="MobiDB-lite"/>
    </source>
</evidence>
<protein>
    <submittedName>
        <fullName evidence="2">Uncharacterized protein</fullName>
    </submittedName>
</protein>
<proteinExistence type="predicted"/>
<sequence length="150" mass="16471">MSLPQTQRESKDKAAAPTQEISGNGLSNCGVDGLKRRRKECTRGWARQRSVLVERWRAGSYVRRGDGEGAHGLSWVRPGRIRRREGREAATSWGDGCAGQEQADRCGGGSSLVRWSRFQRRAGLRESPSTGLGLLSMSATERESRLAAVD</sequence>
<feature type="region of interest" description="Disordered" evidence="1">
    <location>
        <begin position="125"/>
        <end position="150"/>
    </location>
</feature>
<reference evidence="2 3" key="1">
    <citation type="journal article" date="2023" name="G3 (Bethesda)">
        <title>A chromosome-length genome assembly and annotation of blackberry (Rubus argutus, cv. 'Hillquist').</title>
        <authorList>
            <person name="Bruna T."/>
            <person name="Aryal R."/>
            <person name="Dudchenko O."/>
            <person name="Sargent D.J."/>
            <person name="Mead D."/>
            <person name="Buti M."/>
            <person name="Cavallini A."/>
            <person name="Hytonen T."/>
            <person name="Andres J."/>
            <person name="Pham M."/>
            <person name="Weisz D."/>
            <person name="Mascagni F."/>
            <person name="Usai G."/>
            <person name="Natali L."/>
            <person name="Bassil N."/>
            <person name="Fernandez G.E."/>
            <person name="Lomsadze A."/>
            <person name="Armour M."/>
            <person name="Olukolu B."/>
            <person name="Poorten T."/>
            <person name="Britton C."/>
            <person name="Davik J."/>
            <person name="Ashrafi H."/>
            <person name="Aiden E.L."/>
            <person name="Borodovsky M."/>
            <person name="Worthington M."/>
        </authorList>
    </citation>
    <scope>NUCLEOTIDE SEQUENCE [LARGE SCALE GENOMIC DNA]</scope>
    <source>
        <strain evidence="2">PI 553951</strain>
    </source>
</reference>
<dbReference type="EMBL" id="JBEDUW010000002">
    <property type="protein sequence ID" value="KAK9945277.1"/>
    <property type="molecule type" value="Genomic_DNA"/>
</dbReference>
<feature type="region of interest" description="Disordered" evidence="1">
    <location>
        <begin position="1"/>
        <end position="29"/>
    </location>
</feature>
<organism evidence="2 3">
    <name type="scientific">Rubus argutus</name>
    <name type="common">Southern blackberry</name>
    <dbReference type="NCBI Taxonomy" id="59490"/>
    <lineage>
        <taxon>Eukaryota</taxon>
        <taxon>Viridiplantae</taxon>
        <taxon>Streptophyta</taxon>
        <taxon>Embryophyta</taxon>
        <taxon>Tracheophyta</taxon>
        <taxon>Spermatophyta</taxon>
        <taxon>Magnoliopsida</taxon>
        <taxon>eudicotyledons</taxon>
        <taxon>Gunneridae</taxon>
        <taxon>Pentapetalae</taxon>
        <taxon>rosids</taxon>
        <taxon>fabids</taxon>
        <taxon>Rosales</taxon>
        <taxon>Rosaceae</taxon>
        <taxon>Rosoideae</taxon>
        <taxon>Rosoideae incertae sedis</taxon>
        <taxon>Rubus</taxon>
    </lineage>
</organism>
<dbReference type="Proteomes" id="UP001457282">
    <property type="component" value="Unassembled WGS sequence"/>
</dbReference>